<reference evidence="1 2" key="2">
    <citation type="submission" date="2013-11" db="EMBL/GenBank/DDBJ databases">
        <title>The Genome Sequence of Phytophthora parasitica INRA-310.</title>
        <authorList>
            <consortium name="The Broad Institute Genomics Platform"/>
            <person name="Russ C."/>
            <person name="Tyler B."/>
            <person name="Panabieres F."/>
            <person name="Shan W."/>
            <person name="Tripathy S."/>
            <person name="Grunwald N."/>
            <person name="Machado M."/>
            <person name="Johnson C.S."/>
            <person name="Arredondo F."/>
            <person name="Hong C."/>
            <person name="Coffey M."/>
            <person name="Young S.K."/>
            <person name="Zeng Q."/>
            <person name="Gargeya S."/>
            <person name="Fitzgerald M."/>
            <person name="Abouelleil A."/>
            <person name="Alvarado L."/>
            <person name="Chapman S.B."/>
            <person name="Gainer-Dewar J."/>
            <person name="Goldberg J."/>
            <person name="Griggs A."/>
            <person name="Gujja S."/>
            <person name="Hansen M."/>
            <person name="Howarth C."/>
            <person name="Imamovic A."/>
            <person name="Ireland A."/>
            <person name="Larimer J."/>
            <person name="McCowan C."/>
            <person name="Murphy C."/>
            <person name="Pearson M."/>
            <person name="Poon T.W."/>
            <person name="Priest M."/>
            <person name="Roberts A."/>
            <person name="Saif S."/>
            <person name="Shea T."/>
            <person name="Sykes S."/>
            <person name="Wortman J."/>
            <person name="Nusbaum C."/>
            <person name="Birren B."/>
        </authorList>
    </citation>
    <scope>NUCLEOTIDE SEQUENCE [LARGE SCALE GENOMIC DNA]</scope>
    <source>
        <strain evidence="1 2">INRA-310</strain>
    </source>
</reference>
<evidence type="ECO:0000313" key="2">
    <source>
        <dbReference type="Proteomes" id="UP000018817"/>
    </source>
</evidence>
<dbReference type="VEuPathDB" id="FungiDB:PPTG_17216"/>
<dbReference type="GeneID" id="20186235"/>
<proteinExistence type="predicted"/>
<dbReference type="EMBL" id="KI669625">
    <property type="protein sequence ID" value="ETN01485.1"/>
    <property type="molecule type" value="Genomic_DNA"/>
</dbReference>
<evidence type="ECO:0000313" key="1">
    <source>
        <dbReference type="EMBL" id="ETN01485.1"/>
    </source>
</evidence>
<dbReference type="Proteomes" id="UP000018817">
    <property type="component" value="Unassembled WGS sequence"/>
</dbReference>
<reference evidence="2" key="1">
    <citation type="submission" date="2011-12" db="EMBL/GenBank/DDBJ databases">
        <authorList>
            <consortium name="The Broad Institute Genome Sequencing Platform"/>
            <person name="Russ C."/>
            <person name="Tyler B."/>
            <person name="Panabieres F."/>
            <person name="Shan W."/>
            <person name="Tripathy S."/>
            <person name="Grunwald N."/>
            <person name="Machado M."/>
            <person name="Young S.K."/>
            <person name="Zeng Q."/>
            <person name="Gargeya S."/>
            <person name="Fitzgerald M."/>
            <person name="Haas B."/>
            <person name="Abouelleil A."/>
            <person name="Alvarado L."/>
            <person name="Arachchi H.M."/>
            <person name="Berlin A."/>
            <person name="Chapman S.B."/>
            <person name="Gearin G."/>
            <person name="Goldberg J."/>
            <person name="Griggs A."/>
            <person name="Gujja S."/>
            <person name="Hansen M."/>
            <person name="Heiman D."/>
            <person name="Howarth C."/>
            <person name="Larimer J."/>
            <person name="Lui A."/>
            <person name="MacDonald P.J.P."/>
            <person name="McCowen C."/>
            <person name="Montmayeur A."/>
            <person name="Murphy C."/>
            <person name="Neiman D."/>
            <person name="Pearson M."/>
            <person name="Priest M."/>
            <person name="Roberts A."/>
            <person name="Saif S."/>
            <person name="Shea T."/>
            <person name="Sisk P."/>
            <person name="Stolte C."/>
            <person name="Sykes S."/>
            <person name="Wortman J."/>
            <person name="Nusbaum C."/>
            <person name="Birren B."/>
        </authorList>
    </citation>
    <scope>NUCLEOTIDE SEQUENCE [LARGE SCALE GENOMIC DNA]</scope>
    <source>
        <strain evidence="2">INRA-310</strain>
    </source>
</reference>
<dbReference type="RefSeq" id="XP_008913174.1">
    <property type="nucleotide sequence ID" value="XM_008914926.1"/>
</dbReference>
<protein>
    <submittedName>
        <fullName evidence="1">Uncharacterized protein</fullName>
    </submittedName>
</protein>
<organism evidence="1 2">
    <name type="scientific">Phytophthora nicotianae (strain INRA-310)</name>
    <name type="common">Phytophthora parasitica</name>
    <dbReference type="NCBI Taxonomy" id="761204"/>
    <lineage>
        <taxon>Eukaryota</taxon>
        <taxon>Sar</taxon>
        <taxon>Stramenopiles</taxon>
        <taxon>Oomycota</taxon>
        <taxon>Peronosporomycetes</taxon>
        <taxon>Peronosporales</taxon>
        <taxon>Peronosporaceae</taxon>
        <taxon>Phytophthora</taxon>
    </lineage>
</organism>
<gene>
    <name evidence="1" type="ORF">PPTG_17216</name>
</gene>
<sequence>MDVWCARARTGPGTVRRQLQSRRLMLNGHCRTGGLAVRRR</sequence>
<accession>W2PN77</accession>
<name>W2PN77_PHYN3</name>
<dbReference type="AlphaFoldDB" id="W2PN77"/>